<protein>
    <recommendedName>
        <fullName evidence="8">Polysaccharide chain length determinant N-terminal domain-containing protein</fullName>
    </recommendedName>
</protein>
<evidence type="ECO:0000256" key="1">
    <source>
        <dbReference type="ARBA" id="ARBA00004651"/>
    </source>
</evidence>
<comment type="subcellular location">
    <subcellularLocation>
        <location evidence="1">Cell membrane</location>
        <topology evidence="1">Multi-pass membrane protein</topology>
    </subcellularLocation>
</comment>
<evidence type="ECO:0000313" key="10">
    <source>
        <dbReference type="Proteomes" id="UP000571017"/>
    </source>
</evidence>
<keyword evidence="4 7" id="KW-0812">Transmembrane</keyword>
<dbReference type="AlphaFoldDB" id="A0A838CWQ0"/>
<sequence>MNEKMDVKRFMTVVKRRFLTILLVTMTLSLITAAVSVYVLKPTYEVTHNLVIGKLNKDDSTYGENRELNMLLASTIDFIQSPSVLSSVREDFAIPYEELSEMIVVRNTQDSQIVNVTVRSSHPDEAEKMAEIIVRTTVTQMNELFDVNDIVILDDPTGEGQVQQVGSILINIGIGVVVSVLAGIGIAMLREHMDDSVEGARELEEQVGVPVLGVVDMKKRKRTIKKHQLKTEIEEELSVKERRKRGEVRV</sequence>
<dbReference type="InterPro" id="IPR050445">
    <property type="entry name" value="Bact_polysacc_biosynth/exp"/>
</dbReference>
<evidence type="ECO:0000256" key="4">
    <source>
        <dbReference type="ARBA" id="ARBA00022692"/>
    </source>
</evidence>
<evidence type="ECO:0000313" key="9">
    <source>
        <dbReference type="EMBL" id="MBA2176341.1"/>
    </source>
</evidence>
<dbReference type="RefSeq" id="WP_181473366.1">
    <property type="nucleotide sequence ID" value="NZ_JACEFG010000003.1"/>
</dbReference>
<evidence type="ECO:0000256" key="2">
    <source>
        <dbReference type="ARBA" id="ARBA00006683"/>
    </source>
</evidence>
<evidence type="ECO:0000256" key="6">
    <source>
        <dbReference type="ARBA" id="ARBA00023136"/>
    </source>
</evidence>
<keyword evidence="10" id="KW-1185">Reference proteome</keyword>
<evidence type="ECO:0000256" key="3">
    <source>
        <dbReference type="ARBA" id="ARBA00022475"/>
    </source>
</evidence>
<evidence type="ECO:0000256" key="7">
    <source>
        <dbReference type="SAM" id="Phobius"/>
    </source>
</evidence>
<dbReference type="Pfam" id="PF02706">
    <property type="entry name" value="Wzz"/>
    <property type="match status" value="1"/>
</dbReference>
<evidence type="ECO:0000259" key="8">
    <source>
        <dbReference type="Pfam" id="PF02706"/>
    </source>
</evidence>
<accession>A0A838CWQ0</accession>
<dbReference type="InterPro" id="IPR003856">
    <property type="entry name" value="LPS_length_determ_N"/>
</dbReference>
<dbReference type="PANTHER" id="PTHR32309:SF13">
    <property type="entry name" value="FERRIC ENTEROBACTIN TRANSPORT PROTEIN FEPE"/>
    <property type="match status" value="1"/>
</dbReference>
<keyword evidence="5 7" id="KW-1133">Transmembrane helix</keyword>
<reference evidence="9 10" key="1">
    <citation type="journal article" date="2004" name="Extremophiles">
        <title>Halobacillus locisalis sp. nov., a halophilic bacterium isolated from a marine solar saltern of the Yellow Sea in Korea.</title>
        <authorList>
            <person name="Yoon J.H."/>
            <person name="Kang K.H."/>
            <person name="Oh T.K."/>
            <person name="Park Y.H."/>
        </authorList>
    </citation>
    <scope>NUCLEOTIDE SEQUENCE [LARGE SCALE GENOMIC DNA]</scope>
    <source>
        <strain evidence="9 10">KCTC 3788</strain>
    </source>
</reference>
<dbReference type="PANTHER" id="PTHR32309">
    <property type="entry name" value="TYROSINE-PROTEIN KINASE"/>
    <property type="match status" value="1"/>
</dbReference>
<name>A0A838CWQ0_9BACI</name>
<feature type="transmembrane region" description="Helical" evidence="7">
    <location>
        <begin position="168"/>
        <end position="189"/>
    </location>
</feature>
<keyword evidence="3" id="KW-1003">Cell membrane</keyword>
<organism evidence="9 10">
    <name type="scientific">Halobacillus locisalis</name>
    <dbReference type="NCBI Taxonomy" id="220753"/>
    <lineage>
        <taxon>Bacteria</taxon>
        <taxon>Bacillati</taxon>
        <taxon>Bacillota</taxon>
        <taxon>Bacilli</taxon>
        <taxon>Bacillales</taxon>
        <taxon>Bacillaceae</taxon>
        <taxon>Halobacillus</taxon>
    </lineage>
</organism>
<dbReference type="Proteomes" id="UP000571017">
    <property type="component" value="Unassembled WGS sequence"/>
</dbReference>
<feature type="domain" description="Polysaccharide chain length determinant N-terminal" evidence="8">
    <location>
        <begin position="4"/>
        <end position="90"/>
    </location>
</feature>
<evidence type="ECO:0000256" key="5">
    <source>
        <dbReference type="ARBA" id="ARBA00022989"/>
    </source>
</evidence>
<gene>
    <name evidence="9" type="ORF">H0266_15700</name>
</gene>
<dbReference type="GO" id="GO:0004713">
    <property type="term" value="F:protein tyrosine kinase activity"/>
    <property type="evidence" value="ECO:0007669"/>
    <property type="project" value="TreeGrafter"/>
</dbReference>
<comment type="similarity">
    <text evidence="2">Belongs to the CpsC/CapA family.</text>
</comment>
<dbReference type="EMBL" id="JACEFG010000003">
    <property type="protein sequence ID" value="MBA2176341.1"/>
    <property type="molecule type" value="Genomic_DNA"/>
</dbReference>
<dbReference type="GO" id="GO:0005886">
    <property type="term" value="C:plasma membrane"/>
    <property type="evidence" value="ECO:0007669"/>
    <property type="project" value="UniProtKB-SubCell"/>
</dbReference>
<keyword evidence="6 7" id="KW-0472">Membrane</keyword>
<comment type="caution">
    <text evidence="9">The sequence shown here is derived from an EMBL/GenBank/DDBJ whole genome shotgun (WGS) entry which is preliminary data.</text>
</comment>
<proteinExistence type="inferred from homology"/>